<evidence type="ECO:0000313" key="1">
    <source>
        <dbReference type="EMBL" id="QHU13037.1"/>
    </source>
</evidence>
<sequence length="126" mass="14727">MSGSKTTYLKTFLRQMTEVVKQLESMFPEDPDFKTFSVFLGVLQYTNPATVISTFQEHVVLKYETQITTRDEKFILSHVPVEYGNDLLDIISKFKTYWTILSTGSKDSLWQYLHVLTQLCKKYHEA</sequence>
<dbReference type="AlphaFoldDB" id="A0A6C0K8N5"/>
<reference evidence="1" key="1">
    <citation type="journal article" date="2020" name="Nature">
        <title>Giant virus diversity and host interactions through global metagenomics.</title>
        <authorList>
            <person name="Schulz F."/>
            <person name="Roux S."/>
            <person name="Paez-Espino D."/>
            <person name="Jungbluth S."/>
            <person name="Walsh D.A."/>
            <person name="Denef V.J."/>
            <person name="McMahon K.D."/>
            <person name="Konstantinidis K.T."/>
            <person name="Eloe-Fadrosh E.A."/>
            <person name="Kyrpides N.C."/>
            <person name="Woyke T."/>
        </authorList>
    </citation>
    <scope>NUCLEOTIDE SEQUENCE</scope>
    <source>
        <strain evidence="1">GVMAG-S-1101176-114</strain>
    </source>
</reference>
<organism evidence="1">
    <name type="scientific">viral metagenome</name>
    <dbReference type="NCBI Taxonomy" id="1070528"/>
    <lineage>
        <taxon>unclassified sequences</taxon>
        <taxon>metagenomes</taxon>
        <taxon>organismal metagenomes</taxon>
    </lineage>
</organism>
<proteinExistence type="predicted"/>
<name>A0A6C0K8N5_9ZZZZ</name>
<dbReference type="EMBL" id="MN740813">
    <property type="protein sequence ID" value="QHU13037.1"/>
    <property type="molecule type" value="Genomic_DNA"/>
</dbReference>
<protein>
    <submittedName>
        <fullName evidence="1">Uncharacterized protein</fullName>
    </submittedName>
</protein>
<accession>A0A6C0K8N5</accession>